<dbReference type="AlphaFoldDB" id="A0A0S4IQG8"/>
<accession>A0A0S4IQG8</accession>
<proteinExistence type="predicted"/>
<protein>
    <submittedName>
        <fullName evidence="2">Uncharacterized protein</fullName>
    </submittedName>
</protein>
<dbReference type="VEuPathDB" id="TriTrypDB:BSAL_59740"/>
<keyword evidence="3" id="KW-1185">Reference proteome</keyword>
<feature type="compositionally biased region" description="Low complexity" evidence="1">
    <location>
        <begin position="342"/>
        <end position="356"/>
    </location>
</feature>
<name>A0A0S4IQG8_BODSA</name>
<sequence length="743" mass="76854">MTSCSRGLFNDTFGFIRFAAGVRHHSAVRSLQVYGGESSSWTSSPAAMSVSANSTSTTVEGDQKSTTLIGGEHVALWYAGVATCSQYVFISRCETLSPLWIAKLPLNSLTVTALALIDAHTLAIVASDGNLYLATLTAQQEHNKKSSKGKHFRVVDAIKHAAASQVVAIAAVLGSTSPSLVVVTRKEVLVIGSAAEPQCRARVALPSPLAKEVVSPAAAVVHVVNNAEGVVVVQVVGSDKLYIAQLNKSEGSDELSSLQEVVLGFRSAKSTPVPLLGPFGTIGVAVTKDAAHDGVVFITIVKSEGNVPAATAGAAKGSKKGAATSAFEAVVLAPVSLPQGRTLSGWSSASSATATSKPRRSASKSASTEDSIALFTTTSAATSSSSSSPHNTELEVSLFSLGNEGLPTQQSIDAALSQYVASSTTVLVPSTSNLLSSSSVGEEGAQEEENAVSTPSSPFVQKGSSTAETSATFVYAAKLADDIVLFRVSARSFALHTKLSSQWVEGGERLTQLLRSTSSNTTTTSQLLEHRFHPSHLRLALRRLTGKELVSLFVAVVESLALSTSRSKFLSSNGNNNNSSVSSSSSTMLAASPNGCDVALQIVTLHRQLGLELPVEDVSKLVEFLQECRRMGHHVGGAATRLQTMLAAVTAASALSARRGAGSSALQLDSAWGKDASGSRGVQVRYTTRPASSSSSSAGVAAAAAELLRKALSQTKLQELQAKVAASAANAASTGMFALTAYE</sequence>
<dbReference type="Proteomes" id="UP000051952">
    <property type="component" value="Unassembled WGS sequence"/>
</dbReference>
<gene>
    <name evidence="2" type="ORF">BSAL_59740</name>
</gene>
<reference evidence="3" key="1">
    <citation type="submission" date="2015-09" db="EMBL/GenBank/DDBJ databases">
        <authorList>
            <consortium name="Pathogen Informatics"/>
        </authorList>
    </citation>
    <scope>NUCLEOTIDE SEQUENCE [LARGE SCALE GENOMIC DNA]</scope>
    <source>
        <strain evidence="3">Lake Konstanz</strain>
    </source>
</reference>
<evidence type="ECO:0000313" key="2">
    <source>
        <dbReference type="EMBL" id="CUF16022.1"/>
    </source>
</evidence>
<evidence type="ECO:0000256" key="1">
    <source>
        <dbReference type="SAM" id="MobiDB-lite"/>
    </source>
</evidence>
<feature type="region of interest" description="Disordered" evidence="1">
    <location>
        <begin position="435"/>
        <end position="463"/>
    </location>
</feature>
<dbReference type="EMBL" id="CYKH01000251">
    <property type="protein sequence ID" value="CUF16022.1"/>
    <property type="molecule type" value="Genomic_DNA"/>
</dbReference>
<organism evidence="2 3">
    <name type="scientific">Bodo saltans</name>
    <name type="common">Flagellated protozoan</name>
    <dbReference type="NCBI Taxonomy" id="75058"/>
    <lineage>
        <taxon>Eukaryota</taxon>
        <taxon>Discoba</taxon>
        <taxon>Euglenozoa</taxon>
        <taxon>Kinetoplastea</taxon>
        <taxon>Metakinetoplastina</taxon>
        <taxon>Eubodonida</taxon>
        <taxon>Bodonidae</taxon>
        <taxon>Bodo</taxon>
    </lineage>
</organism>
<feature type="region of interest" description="Disordered" evidence="1">
    <location>
        <begin position="342"/>
        <end position="368"/>
    </location>
</feature>
<dbReference type="OrthoDB" id="259849at2759"/>
<feature type="compositionally biased region" description="Polar residues" evidence="1">
    <location>
        <begin position="451"/>
        <end position="463"/>
    </location>
</feature>
<evidence type="ECO:0000313" key="3">
    <source>
        <dbReference type="Proteomes" id="UP000051952"/>
    </source>
</evidence>